<protein>
    <submittedName>
        <fullName evidence="1">Uncharacterized protein</fullName>
    </submittedName>
</protein>
<dbReference type="EMBL" id="ANHY01000006">
    <property type="protein sequence ID" value="EKV31503.1"/>
    <property type="molecule type" value="Genomic_DNA"/>
</dbReference>
<evidence type="ECO:0000313" key="2">
    <source>
        <dbReference type="Proteomes" id="UP000009881"/>
    </source>
</evidence>
<accession>K9HMD5</accession>
<dbReference type="RefSeq" id="WP_009539984.1">
    <property type="nucleotide sequence ID" value="NZ_ANHY01000006.1"/>
</dbReference>
<dbReference type="AlphaFoldDB" id="K9HMD5"/>
<dbReference type="STRING" id="1238182.C882_3876"/>
<reference evidence="1 2" key="1">
    <citation type="journal article" date="2013" name="Genome Announc.">
        <title>Draft Genome Sequence of an Alphaproteobacterium, Caenispirillum salinarum AK4(T), Isolated from a Solar Saltern.</title>
        <authorList>
            <person name="Khatri I."/>
            <person name="Singh A."/>
            <person name="Korpole S."/>
            <person name="Pinnaka A.K."/>
            <person name="Subramanian S."/>
        </authorList>
    </citation>
    <scope>NUCLEOTIDE SEQUENCE [LARGE SCALE GENOMIC DNA]</scope>
    <source>
        <strain evidence="1 2">AK4</strain>
    </source>
</reference>
<dbReference type="eggNOG" id="ENOG5032TJS">
    <property type="taxonomic scope" value="Bacteria"/>
</dbReference>
<keyword evidence="2" id="KW-1185">Reference proteome</keyword>
<dbReference type="Proteomes" id="UP000009881">
    <property type="component" value="Unassembled WGS sequence"/>
</dbReference>
<sequence length="223" mass="25051">MTALPAPARPRRAGIKRLGRRFARAATACALALPLLAGCYLPDRFESEIRLTQTGEYGLYYEGDLIWLPLVRDLRMGKVTEAEIPEKMDVLEADLARDSNFSKVEPTGTARFAVEYNRLGKLNWPELVTFVRRNARIISMETDPETGTVSVRGSQAIKMIDPETIERIGLNSRGLLRVTTNAEVIEHNADSVRSGPRGYTLYDWNINGVRGQEPRLKARLRAH</sequence>
<organism evidence="1 2">
    <name type="scientific">Caenispirillum salinarum AK4</name>
    <dbReference type="NCBI Taxonomy" id="1238182"/>
    <lineage>
        <taxon>Bacteria</taxon>
        <taxon>Pseudomonadati</taxon>
        <taxon>Pseudomonadota</taxon>
        <taxon>Alphaproteobacteria</taxon>
        <taxon>Rhodospirillales</taxon>
        <taxon>Novispirillaceae</taxon>
        <taxon>Caenispirillum</taxon>
    </lineage>
</organism>
<comment type="caution">
    <text evidence="1">The sequence shown here is derived from an EMBL/GenBank/DDBJ whole genome shotgun (WGS) entry which is preliminary data.</text>
</comment>
<gene>
    <name evidence="1" type="ORF">C882_3876</name>
</gene>
<evidence type="ECO:0000313" key="1">
    <source>
        <dbReference type="EMBL" id="EKV31503.1"/>
    </source>
</evidence>
<proteinExistence type="predicted"/>
<dbReference type="OrthoDB" id="7347145at2"/>
<name>K9HMD5_9PROT</name>